<feature type="transmembrane region" description="Helical" evidence="1">
    <location>
        <begin position="150"/>
        <end position="171"/>
    </location>
</feature>
<dbReference type="AlphaFoldDB" id="A6UQC0"/>
<dbReference type="eggNOG" id="arCOG05021">
    <property type="taxonomic scope" value="Archaea"/>
</dbReference>
<feature type="transmembrane region" description="Helical" evidence="1">
    <location>
        <begin position="21"/>
        <end position="39"/>
    </location>
</feature>
<name>A6UQC0_METVS</name>
<dbReference type="EMBL" id="CP000742">
    <property type="protein sequence ID" value="ABR54692.1"/>
    <property type="molecule type" value="Genomic_DNA"/>
</dbReference>
<keyword evidence="1" id="KW-0812">Transmembrane</keyword>
<feature type="transmembrane region" description="Helical" evidence="1">
    <location>
        <begin position="191"/>
        <end position="210"/>
    </location>
</feature>
<feature type="transmembrane region" description="Helical" evidence="1">
    <location>
        <begin position="80"/>
        <end position="103"/>
    </location>
</feature>
<dbReference type="STRING" id="406327.Mevan_0786"/>
<sequence length="245" mass="27952">MSFEFLKKHFGRFLTLNFTNKFIITYFLSWMGLFGTLTVSKLLKPLFNVETAGKITVVKYEAISSAVSSQMGINYYSIGISYFLSNYLACITIFLAFSILSYLYKKDISKGKSTLNDYFNSILLFYVIVVINPLTGVLGVNIPFSDLLAVIPHGIFEYAGFSLSIVLGIEYTLYKLPISKPFESWDNKKKILFLIKLILVPLLILISGFTETLDWLILNYAKENNLPILETFFNVYYSILKSIIL</sequence>
<evidence type="ECO:0000256" key="1">
    <source>
        <dbReference type="SAM" id="Phobius"/>
    </source>
</evidence>
<dbReference type="RefSeq" id="WP_011972594.1">
    <property type="nucleotide sequence ID" value="NC_009634.1"/>
</dbReference>
<keyword evidence="3" id="KW-1185">Reference proteome</keyword>
<evidence type="ECO:0000313" key="3">
    <source>
        <dbReference type="Proteomes" id="UP000001107"/>
    </source>
</evidence>
<organism evidence="2 3">
    <name type="scientific">Methanococcus vannielii (strain ATCC 35089 / DSM 1224 / JCM 13029 / OCM 148 / SB)</name>
    <dbReference type="NCBI Taxonomy" id="406327"/>
    <lineage>
        <taxon>Archaea</taxon>
        <taxon>Methanobacteriati</taxon>
        <taxon>Methanobacteriota</taxon>
        <taxon>Methanomada group</taxon>
        <taxon>Methanococci</taxon>
        <taxon>Methanococcales</taxon>
        <taxon>Methanococcaceae</taxon>
        <taxon>Methanococcus</taxon>
    </lineage>
</organism>
<feature type="transmembrane region" description="Helical" evidence="1">
    <location>
        <begin position="123"/>
        <end position="144"/>
    </location>
</feature>
<proteinExistence type="predicted"/>
<dbReference type="HOGENOM" id="CLU_1131620_0_0_2"/>
<dbReference type="Proteomes" id="UP000001107">
    <property type="component" value="Chromosome"/>
</dbReference>
<dbReference type="KEGG" id="mvn:Mevan_0786"/>
<protein>
    <submittedName>
        <fullName evidence="2">Uncharacterized protein</fullName>
    </submittedName>
</protein>
<keyword evidence="1" id="KW-1133">Transmembrane helix</keyword>
<evidence type="ECO:0000313" key="2">
    <source>
        <dbReference type="EMBL" id="ABR54692.1"/>
    </source>
</evidence>
<keyword evidence="1" id="KW-0472">Membrane</keyword>
<dbReference type="GeneID" id="5325189"/>
<accession>A6UQC0</accession>
<dbReference type="OrthoDB" id="65825at2157"/>
<reference evidence="2" key="1">
    <citation type="submission" date="2007-06" db="EMBL/GenBank/DDBJ databases">
        <title>Complete sequence of Methanococcus vannielii SB.</title>
        <authorList>
            <consortium name="US DOE Joint Genome Institute"/>
            <person name="Copeland A."/>
            <person name="Lucas S."/>
            <person name="Lapidus A."/>
            <person name="Barry K."/>
            <person name="Glavina del Rio T."/>
            <person name="Dalin E."/>
            <person name="Tice H."/>
            <person name="Pitluck S."/>
            <person name="Chain P."/>
            <person name="Malfatti S."/>
            <person name="Shin M."/>
            <person name="Vergez L."/>
            <person name="Schmutz J."/>
            <person name="Larimer F."/>
            <person name="Land M."/>
            <person name="Hauser L."/>
            <person name="Kyrpides N."/>
            <person name="Anderson I."/>
            <person name="Sieprawska-Lupa M."/>
            <person name="Whitman W.B."/>
            <person name="Richardson P."/>
        </authorList>
    </citation>
    <scope>NUCLEOTIDE SEQUENCE [LARGE SCALE GENOMIC DNA]</scope>
    <source>
        <strain evidence="2">SB</strain>
    </source>
</reference>
<gene>
    <name evidence="2" type="ordered locus">Mevan_0786</name>
</gene>